<evidence type="ECO:0000256" key="8">
    <source>
        <dbReference type="ARBA" id="ARBA00023306"/>
    </source>
</evidence>
<dbReference type="GO" id="GO:0003682">
    <property type="term" value="F:chromatin binding"/>
    <property type="evidence" value="ECO:0007669"/>
    <property type="project" value="TreeGrafter"/>
</dbReference>
<dbReference type="CDD" id="cd23958">
    <property type="entry name" value="SCC2"/>
    <property type="match status" value="1"/>
</dbReference>
<dbReference type="InterPro" id="IPR024986">
    <property type="entry name" value="Nipped-B_C"/>
</dbReference>
<evidence type="ECO:0000313" key="14">
    <source>
        <dbReference type="Proteomes" id="UP000077755"/>
    </source>
</evidence>
<reference evidence="13" key="2">
    <citation type="submission" date="2022-03" db="EMBL/GenBank/DDBJ databases">
        <title>Draft title - Genomic analysis of global carrot germplasm unveils the trajectory of domestication and the origin of high carotenoid orange carrot.</title>
        <authorList>
            <person name="Iorizzo M."/>
            <person name="Ellison S."/>
            <person name="Senalik D."/>
            <person name="Macko-Podgorni A."/>
            <person name="Grzebelus D."/>
            <person name="Bostan H."/>
            <person name="Rolling W."/>
            <person name="Curaba J."/>
            <person name="Simon P."/>
        </authorList>
    </citation>
    <scope>NUCLEOTIDE SEQUENCE</scope>
    <source>
        <tissue evidence="13">Leaf</tissue>
    </source>
</reference>
<reference evidence="13" key="1">
    <citation type="journal article" date="2016" name="Nat. Genet.">
        <title>A high-quality carrot genome assembly provides new insights into carotenoid accumulation and asterid genome evolution.</title>
        <authorList>
            <person name="Iorizzo M."/>
            <person name="Ellison S."/>
            <person name="Senalik D."/>
            <person name="Zeng P."/>
            <person name="Satapoomin P."/>
            <person name="Huang J."/>
            <person name="Bowman M."/>
            <person name="Iovene M."/>
            <person name="Sanseverino W."/>
            <person name="Cavagnaro P."/>
            <person name="Yildiz M."/>
            <person name="Macko-Podgorni A."/>
            <person name="Moranska E."/>
            <person name="Grzebelus E."/>
            <person name="Grzebelus D."/>
            <person name="Ashrafi H."/>
            <person name="Zheng Z."/>
            <person name="Cheng S."/>
            <person name="Spooner D."/>
            <person name="Van Deynze A."/>
            <person name="Simon P."/>
        </authorList>
    </citation>
    <scope>NUCLEOTIDE SEQUENCE</scope>
    <source>
        <tissue evidence="13">Leaf</tissue>
    </source>
</reference>
<dbReference type="InterPro" id="IPR019787">
    <property type="entry name" value="Znf_PHD-finger"/>
</dbReference>
<dbReference type="Pfam" id="PF00628">
    <property type="entry name" value="PHD"/>
    <property type="match status" value="1"/>
</dbReference>
<dbReference type="InterPro" id="IPR011011">
    <property type="entry name" value="Znf_FYVE_PHD"/>
</dbReference>
<dbReference type="GO" id="GO:0071169">
    <property type="term" value="P:establishment of protein localization to chromatin"/>
    <property type="evidence" value="ECO:0007669"/>
    <property type="project" value="TreeGrafter"/>
</dbReference>
<dbReference type="Pfam" id="PF12830">
    <property type="entry name" value="Nipped-B_C"/>
    <property type="match status" value="1"/>
</dbReference>
<dbReference type="Proteomes" id="UP000077755">
    <property type="component" value="Chromosome 7"/>
</dbReference>
<feature type="compositionally biased region" description="Low complexity" evidence="11">
    <location>
        <begin position="1755"/>
        <end position="1772"/>
    </location>
</feature>
<evidence type="ECO:0000256" key="4">
    <source>
        <dbReference type="ARBA" id="ARBA00022737"/>
    </source>
</evidence>
<feature type="domain" description="PHD-type" evidence="12">
    <location>
        <begin position="645"/>
        <end position="695"/>
    </location>
</feature>
<dbReference type="FunFam" id="1.25.10.10:FF:000697">
    <property type="entry name" value="Sister chromatid cohesion protein"/>
    <property type="match status" value="1"/>
</dbReference>
<feature type="compositionally biased region" description="Acidic residues" evidence="11">
    <location>
        <begin position="1740"/>
        <end position="1751"/>
    </location>
</feature>
<dbReference type="InterPro" id="IPR033031">
    <property type="entry name" value="Scc2/Nipped-B"/>
</dbReference>
<dbReference type="SUPFAM" id="SSF57903">
    <property type="entry name" value="FYVE/PHD zinc finger"/>
    <property type="match status" value="1"/>
</dbReference>
<dbReference type="GO" id="GO:0140588">
    <property type="term" value="P:chromatin looping"/>
    <property type="evidence" value="ECO:0007669"/>
    <property type="project" value="InterPro"/>
</dbReference>
<dbReference type="InterPro" id="IPR013083">
    <property type="entry name" value="Znf_RING/FYVE/PHD"/>
</dbReference>
<dbReference type="GO" id="GO:0008270">
    <property type="term" value="F:zinc ion binding"/>
    <property type="evidence" value="ECO:0007669"/>
    <property type="project" value="UniProtKB-KW"/>
</dbReference>
<dbReference type="GO" id="GO:0090694">
    <property type="term" value="C:Scc2-Scc4 cohesin loading complex"/>
    <property type="evidence" value="ECO:0007669"/>
    <property type="project" value="TreeGrafter"/>
</dbReference>
<dbReference type="KEGG" id="dcr:108195995"/>
<gene>
    <name evidence="13" type="ORF">DCAR_0729227</name>
</gene>
<evidence type="ECO:0000256" key="1">
    <source>
        <dbReference type="ARBA" id="ARBA00004123"/>
    </source>
</evidence>
<dbReference type="PROSITE" id="PS50016">
    <property type="entry name" value="ZF_PHD_2"/>
    <property type="match status" value="1"/>
</dbReference>
<dbReference type="GO" id="GO:0061775">
    <property type="term" value="F:cohesin loader activity"/>
    <property type="evidence" value="ECO:0007669"/>
    <property type="project" value="InterPro"/>
</dbReference>
<dbReference type="Gene3D" id="3.30.40.10">
    <property type="entry name" value="Zinc/RING finger domain, C3HC4 (zinc finger)"/>
    <property type="match status" value="1"/>
</dbReference>
<accession>A0AAF0XKK4</accession>
<feature type="region of interest" description="Disordered" evidence="11">
    <location>
        <begin position="1722"/>
        <end position="1772"/>
    </location>
</feature>
<dbReference type="InterPro" id="IPR001965">
    <property type="entry name" value="Znf_PHD"/>
</dbReference>
<keyword evidence="14" id="KW-1185">Reference proteome</keyword>
<dbReference type="GO" id="GO:0034087">
    <property type="term" value="P:establishment of mitotic sister chromatid cohesion"/>
    <property type="evidence" value="ECO:0007669"/>
    <property type="project" value="TreeGrafter"/>
</dbReference>
<dbReference type="InterPro" id="IPR019786">
    <property type="entry name" value="Zinc_finger_PHD-type_CS"/>
</dbReference>
<comment type="subcellular location">
    <subcellularLocation>
        <location evidence="1 10">Nucleus</location>
    </subcellularLocation>
</comment>
<feature type="region of interest" description="Disordered" evidence="11">
    <location>
        <begin position="140"/>
        <end position="181"/>
    </location>
</feature>
<evidence type="ECO:0000256" key="5">
    <source>
        <dbReference type="ARBA" id="ARBA00022771"/>
    </source>
</evidence>
<keyword evidence="7 10" id="KW-0539">Nucleus</keyword>
<dbReference type="GO" id="GO:1990414">
    <property type="term" value="P:replication-born double-strand break repair via sister chromatid exchange"/>
    <property type="evidence" value="ECO:0007669"/>
    <property type="project" value="TreeGrafter"/>
</dbReference>
<protein>
    <recommendedName>
        <fullName evidence="10">Sister chromatid cohesion protein</fullName>
    </recommendedName>
</protein>
<evidence type="ECO:0000256" key="2">
    <source>
        <dbReference type="ARBA" id="ARBA00009252"/>
    </source>
</evidence>
<evidence type="ECO:0000313" key="13">
    <source>
        <dbReference type="EMBL" id="WOH09768.1"/>
    </source>
</evidence>
<evidence type="ECO:0000256" key="6">
    <source>
        <dbReference type="ARBA" id="ARBA00022833"/>
    </source>
</evidence>
<dbReference type="SMART" id="SM00249">
    <property type="entry name" value="PHD"/>
    <property type="match status" value="1"/>
</dbReference>
<name>A0AAF0XKK4_DAUCS</name>
<evidence type="ECO:0000259" key="12">
    <source>
        <dbReference type="PROSITE" id="PS50016"/>
    </source>
</evidence>
<evidence type="ECO:0000256" key="7">
    <source>
        <dbReference type="ARBA" id="ARBA00023242"/>
    </source>
</evidence>
<organism evidence="13 14">
    <name type="scientific">Daucus carota subsp. sativus</name>
    <name type="common">Carrot</name>
    <dbReference type="NCBI Taxonomy" id="79200"/>
    <lineage>
        <taxon>Eukaryota</taxon>
        <taxon>Viridiplantae</taxon>
        <taxon>Streptophyta</taxon>
        <taxon>Embryophyta</taxon>
        <taxon>Tracheophyta</taxon>
        <taxon>Spermatophyta</taxon>
        <taxon>Magnoliopsida</taxon>
        <taxon>eudicotyledons</taxon>
        <taxon>Gunneridae</taxon>
        <taxon>Pentapetalae</taxon>
        <taxon>asterids</taxon>
        <taxon>campanulids</taxon>
        <taxon>Apiales</taxon>
        <taxon>Apiaceae</taxon>
        <taxon>Apioideae</taxon>
        <taxon>Scandiceae</taxon>
        <taxon>Daucinae</taxon>
        <taxon>Daucus</taxon>
        <taxon>Daucus sect. Daucus</taxon>
    </lineage>
</organism>
<evidence type="ECO:0000256" key="9">
    <source>
        <dbReference type="PROSITE-ProRule" id="PRU00146"/>
    </source>
</evidence>
<keyword evidence="3" id="KW-0479">Metal-binding</keyword>
<feature type="compositionally biased region" description="Basic and acidic residues" evidence="11">
    <location>
        <begin position="146"/>
        <end position="160"/>
    </location>
</feature>
<dbReference type="PROSITE" id="PS01359">
    <property type="entry name" value="ZF_PHD_1"/>
    <property type="match status" value="1"/>
</dbReference>
<dbReference type="InterPro" id="IPR016024">
    <property type="entry name" value="ARM-type_fold"/>
</dbReference>
<proteinExistence type="inferred from homology"/>
<evidence type="ECO:0000256" key="11">
    <source>
        <dbReference type="SAM" id="MobiDB-lite"/>
    </source>
</evidence>
<dbReference type="Pfam" id="PF12765">
    <property type="entry name" value="Cohesin_HEAT"/>
    <property type="match status" value="1"/>
</dbReference>
<dbReference type="EMBL" id="CP093349">
    <property type="protein sequence ID" value="WOH09768.1"/>
    <property type="molecule type" value="Genomic_DNA"/>
</dbReference>
<dbReference type="InterPro" id="IPR026003">
    <property type="entry name" value="Cohesin_HEAT"/>
</dbReference>
<evidence type="ECO:0000256" key="3">
    <source>
        <dbReference type="ARBA" id="ARBA00022723"/>
    </source>
</evidence>
<evidence type="ECO:0000256" key="10">
    <source>
        <dbReference type="RuleBase" id="RU364107"/>
    </source>
</evidence>
<keyword evidence="5 9" id="KW-0863">Zinc-finger</keyword>
<dbReference type="GO" id="GO:0010468">
    <property type="term" value="P:regulation of gene expression"/>
    <property type="evidence" value="ECO:0007669"/>
    <property type="project" value="InterPro"/>
</dbReference>
<keyword evidence="8 10" id="KW-0131">Cell cycle</keyword>
<dbReference type="Gene3D" id="1.25.10.10">
    <property type="entry name" value="Leucine-rich Repeat Variant"/>
    <property type="match status" value="1"/>
</dbReference>
<dbReference type="InterPro" id="IPR011989">
    <property type="entry name" value="ARM-like"/>
</dbReference>
<sequence>MASSRRIPRGISLSNTVHSDVAPCLPLPSLPVFFGSLDQEIRLSEEANGSRSVNRRDVVNQAEKIASLLQGTDVSYLSLKGDSSSQCYGSVGPTDLYDEVLRSNSEAFESYVPGVSGHFKEQLYNLKIIEEPLQQDLPAANQVQRETSRTQNNHDNHDKILTSSRKQKVKKKGSDIGSGPDASAVQDAVIGGFCAGLEDLCGRAEMNDDDREESEWLPLSLADIKVLVNDVVSIRAKNYLHLVPVDILVRTLRVLDHQIHRAEGLSINECEHADSDVLSSVSVALESIHAALLVMANSGMPKKLYNEEMIERILEFSKYQMMDIMSACDPAYRALHRPSENGNFEDDVEDGFDFGSASKRRRTSKGVKVRKPAVNRVSAVVNNIDQKLCIILGLLKDLLSIERLSDSCIFQLAKTSFSTLLVENIQLLQLKALSLICGIFYSYKQHRTYLIDELVLLLLKLPMTKRPPRHYHLPDDEQKQIQMVTALLLQLVHCSANLPDALRESDGTAFLLEPSIDAAYPSKCHEAVTETCCVFWTRVLQRFTSTKSHDAAELKNMMDNLVADLLTTLNLPEYPAAAVILEVLCVLLLQNAGLKSKDIAARSMTIELLGTVAARLKQDAVLCRRETFWILKEFMNDDASRSYPKDACSVCLGAKNANSMVLCQGCQRLFHVECMGIREDEISIRSWDCQFCACNKQLLALQSYCKSQCKNDGKKESSSSEASETTTKMEIIQQMLLNYLEDAGSSVDMHLVTRWFYLCSWYKDDLSCQQKLLFFLARLKSRALVRDSKTVSSILKRSSIKKITLAMGQNNSFSRGFDKILQMLLASLRENSPVIRAKALRAVSIIVEADPEVLRDQHVQSAVEGRFCDSSISVREVSLELVGRYITSHPDVGSKYFEKVAERIKDTGVSVRKRAIKIIRDMCTANPNFSEFTNACIVIISRICDEESSIQDLVCKTFYEFWFDDSASSQTRSFGDGSSVPIEVAKKTEQIVEMQRRMKDNQLLVTVIKRNLALDFLTQSAKAAGINPVALASVRKRCELMCKCLLERILQVEEMTGVEVELSSLPYVLLLHAFCVVDPALCAPSSDPSQFVVTLEPYLKTQADSREVAQLLESIVFVIDSVLPLAPKIPQAVVEELEKDLKQMIVRHSFLTVVHACIKCLCTVSKVAGKGARVVEYLIRVFFKRLDALGFDNKQQVGRSLFCLGLLIRYGNSLLSTSSNRNLDVEKSVTLFKKYLTAEDFVFKIRSLQALGYVLVARPEFMLEEGVGKILEATLSSSTDYRLKLQSLQNLYEYLLDAESQMGKDNSNDKEVAYSVEGGQSVPVAAGAGDTNICGGIVQLYWNSILGRCLDEIEPVRRSALKIVEAVLRQGLVHPITCVPYLIALETDPQEVNSKLAHHLLMNMNEKYPAFFESRLGDGLQMSFIFIQSMNQSNPEKFNAKLQSKSLGNVKGKSDASSVAYAKLGVSRIYKLIRGNRVSRNKFMSSVIRKFDNLACSSSVIPFLMYCTEILALLPFSLLDEPLYLVYAINRVLQVRAGTLEANMKALLHLLQSSQNFVAGNGNILPKPSAQAVSANSVSYDLNGTLSENADADFLVSSHSAPRESNLHSVSLHEAFGTSEDVLRKLQEYCLAASALQLLMRLKRHLKVVFSLDDARCQAFSPNESQKSGDVLSRQNIPFNISETRLDLPSTYNDLLQRYQEFKNALREDTVDYSTYTANIKRKRPTPRKAGKSNRMIGQNDEEAESDEEWESGGRRVNNGRRGSSVRTRQRL</sequence>
<feature type="compositionally biased region" description="Basic residues" evidence="11">
    <location>
        <begin position="1722"/>
        <end position="1732"/>
    </location>
</feature>
<dbReference type="SUPFAM" id="SSF48371">
    <property type="entry name" value="ARM repeat"/>
    <property type="match status" value="1"/>
</dbReference>
<comment type="similarity">
    <text evidence="2 10">Belongs to the SCC2/Nipped-B family.</text>
</comment>
<keyword evidence="6" id="KW-0862">Zinc</keyword>
<dbReference type="PANTHER" id="PTHR21704">
    <property type="entry name" value="NIPPED-B-LIKE PROTEIN DELANGIN SCC2-RELATED"/>
    <property type="match status" value="1"/>
</dbReference>
<dbReference type="PANTHER" id="PTHR21704:SF18">
    <property type="entry name" value="NIPPED-B-LIKE PROTEIN"/>
    <property type="match status" value="1"/>
</dbReference>
<keyword evidence="4 10" id="KW-0677">Repeat</keyword>